<comment type="caution">
    <text evidence="14">The sequence shown here is derived from an EMBL/GenBank/DDBJ whole genome shotgun (WGS) entry which is preliminary data.</text>
</comment>
<organism evidence="14 15">
    <name type="scientific">Stachybotrys elegans</name>
    <dbReference type="NCBI Taxonomy" id="80388"/>
    <lineage>
        <taxon>Eukaryota</taxon>
        <taxon>Fungi</taxon>
        <taxon>Dikarya</taxon>
        <taxon>Ascomycota</taxon>
        <taxon>Pezizomycotina</taxon>
        <taxon>Sordariomycetes</taxon>
        <taxon>Hypocreomycetidae</taxon>
        <taxon>Hypocreales</taxon>
        <taxon>Stachybotryaceae</taxon>
        <taxon>Stachybotrys</taxon>
    </lineage>
</organism>
<dbReference type="AlphaFoldDB" id="A0A8K0SH55"/>
<feature type="signal peptide" evidence="12">
    <location>
        <begin position="1"/>
        <end position="19"/>
    </location>
</feature>
<evidence type="ECO:0000313" key="15">
    <source>
        <dbReference type="Proteomes" id="UP000813444"/>
    </source>
</evidence>
<protein>
    <recommendedName>
        <fullName evidence="4 11">Endo-1,4-beta-xylanase</fullName>
        <ecNumber evidence="4 11">3.2.1.8</ecNumber>
    </recommendedName>
</protein>
<comment type="pathway">
    <text evidence="2 11">Glycan degradation; xylan degradation.</text>
</comment>
<evidence type="ECO:0000256" key="8">
    <source>
        <dbReference type="ARBA" id="ARBA00023295"/>
    </source>
</evidence>
<comment type="similarity">
    <text evidence="3 10 11">Belongs to the glycosyl hydrolase 11 (cellulase G) family.</text>
</comment>
<sequence length="232" mass="25106">MVSIRSILVITSAFAAVMAAPTILSDVASSTWELSCPASGGGPGTLPPYNPGNYVVQCSEPGGSLNITNSAGSSIAVSWDMANMLVGKGWSVGGSRSITYSGTYEPSGNSWIGVFGWTRNPLAEYFIVDNFGTRLHYNPAAAGRLVGNITTDGGLYMIYRELMYNAPSIDGIQTYQRYWSVRVTRRVGGTITTQNHFNAWQSNGLFLGNHNWQIVGVRAFYSRGRAEFYVVS</sequence>
<accession>A0A8K0SH55</accession>
<dbReference type="EMBL" id="JAGPNK010000033">
    <property type="protein sequence ID" value="KAH7303478.1"/>
    <property type="molecule type" value="Genomic_DNA"/>
</dbReference>
<evidence type="ECO:0000256" key="10">
    <source>
        <dbReference type="PROSITE-ProRule" id="PRU01097"/>
    </source>
</evidence>
<reference evidence="14" key="1">
    <citation type="journal article" date="2021" name="Nat. Commun.">
        <title>Genetic determinants of endophytism in the Arabidopsis root mycobiome.</title>
        <authorList>
            <person name="Mesny F."/>
            <person name="Miyauchi S."/>
            <person name="Thiergart T."/>
            <person name="Pickel B."/>
            <person name="Atanasova L."/>
            <person name="Karlsson M."/>
            <person name="Huettel B."/>
            <person name="Barry K.W."/>
            <person name="Haridas S."/>
            <person name="Chen C."/>
            <person name="Bauer D."/>
            <person name="Andreopoulos W."/>
            <person name="Pangilinan J."/>
            <person name="LaButti K."/>
            <person name="Riley R."/>
            <person name="Lipzen A."/>
            <person name="Clum A."/>
            <person name="Drula E."/>
            <person name="Henrissat B."/>
            <person name="Kohler A."/>
            <person name="Grigoriev I.V."/>
            <person name="Martin F.M."/>
            <person name="Hacquard S."/>
        </authorList>
    </citation>
    <scope>NUCLEOTIDE SEQUENCE</scope>
    <source>
        <strain evidence="14">MPI-CAGE-CH-0235</strain>
    </source>
</reference>
<evidence type="ECO:0000256" key="9">
    <source>
        <dbReference type="ARBA" id="ARBA00023326"/>
    </source>
</evidence>
<evidence type="ECO:0000256" key="11">
    <source>
        <dbReference type="RuleBase" id="RU362015"/>
    </source>
</evidence>
<dbReference type="PROSITE" id="PS51761">
    <property type="entry name" value="GH11_3"/>
    <property type="match status" value="1"/>
</dbReference>
<evidence type="ECO:0000256" key="2">
    <source>
        <dbReference type="ARBA" id="ARBA00004851"/>
    </source>
</evidence>
<dbReference type="Proteomes" id="UP000813444">
    <property type="component" value="Unassembled WGS sequence"/>
</dbReference>
<name>A0A8K0SH55_9HYPO</name>
<dbReference type="SUPFAM" id="SSF49899">
    <property type="entry name" value="Concanavalin A-like lectins/glucanases"/>
    <property type="match status" value="1"/>
</dbReference>
<dbReference type="PANTHER" id="PTHR46828:SF2">
    <property type="entry name" value="ENDO-1,4-BETA-XYLANASE A-RELATED"/>
    <property type="match status" value="1"/>
</dbReference>
<keyword evidence="7 11" id="KW-0119">Carbohydrate metabolism</keyword>
<keyword evidence="5 11" id="KW-0858">Xylan degradation</keyword>
<keyword evidence="9 11" id="KW-0624">Polysaccharide degradation</keyword>
<dbReference type="EC" id="3.2.1.8" evidence="4 11"/>
<keyword evidence="6 11" id="KW-0378">Hydrolase</keyword>
<evidence type="ECO:0000256" key="1">
    <source>
        <dbReference type="ARBA" id="ARBA00000681"/>
    </source>
</evidence>
<dbReference type="InterPro" id="IPR013320">
    <property type="entry name" value="ConA-like_dom_sf"/>
</dbReference>
<keyword evidence="15" id="KW-1185">Reference proteome</keyword>
<comment type="caution">
    <text evidence="10">Lacks conserved residue(s) required for the propagation of feature annotation.</text>
</comment>
<dbReference type="InterPro" id="IPR033123">
    <property type="entry name" value="GH11_dom"/>
</dbReference>
<dbReference type="GO" id="GO:0045493">
    <property type="term" value="P:xylan catabolic process"/>
    <property type="evidence" value="ECO:0007669"/>
    <property type="project" value="UniProtKB-UniPathway"/>
</dbReference>
<comment type="catalytic activity">
    <reaction evidence="1 11">
        <text>Endohydrolysis of (1-&gt;4)-beta-D-xylosidic linkages in xylans.</text>
        <dbReference type="EC" id="3.2.1.8"/>
    </reaction>
</comment>
<dbReference type="PANTHER" id="PTHR46828">
    <property type="entry name" value="ENDO-1,4-BETA-XYLANASE A-RELATED"/>
    <property type="match status" value="1"/>
</dbReference>
<evidence type="ECO:0000256" key="7">
    <source>
        <dbReference type="ARBA" id="ARBA00023277"/>
    </source>
</evidence>
<dbReference type="InterPro" id="IPR001137">
    <property type="entry name" value="Glyco_hydro_11"/>
</dbReference>
<evidence type="ECO:0000256" key="4">
    <source>
        <dbReference type="ARBA" id="ARBA00012590"/>
    </source>
</evidence>
<feature type="chain" id="PRO_5035430310" description="Endo-1,4-beta-xylanase" evidence="12">
    <location>
        <begin position="20"/>
        <end position="232"/>
    </location>
</feature>
<gene>
    <name evidence="14" type="ORF">B0I35DRAFT_364815</name>
</gene>
<keyword evidence="8 11" id="KW-0326">Glycosidase</keyword>
<evidence type="ECO:0000256" key="3">
    <source>
        <dbReference type="ARBA" id="ARBA00007792"/>
    </source>
</evidence>
<keyword evidence="12" id="KW-0732">Signal</keyword>
<dbReference type="InterPro" id="IPR013319">
    <property type="entry name" value="GH11/12"/>
</dbReference>
<evidence type="ECO:0000313" key="14">
    <source>
        <dbReference type="EMBL" id="KAH7303478.1"/>
    </source>
</evidence>
<evidence type="ECO:0000259" key="13">
    <source>
        <dbReference type="PROSITE" id="PS51761"/>
    </source>
</evidence>
<feature type="domain" description="GH11" evidence="13">
    <location>
        <begin position="41"/>
        <end position="231"/>
    </location>
</feature>
<dbReference type="UniPathway" id="UPA00114"/>
<dbReference type="Pfam" id="PF00457">
    <property type="entry name" value="Glyco_hydro_11"/>
    <property type="match status" value="1"/>
</dbReference>
<dbReference type="OrthoDB" id="2115822at2759"/>
<evidence type="ECO:0000256" key="5">
    <source>
        <dbReference type="ARBA" id="ARBA00022651"/>
    </source>
</evidence>
<evidence type="ECO:0000256" key="6">
    <source>
        <dbReference type="ARBA" id="ARBA00022801"/>
    </source>
</evidence>
<dbReference type="Gene3D" id="2.60.120.180">
    <property type="match status" value="1"/>
</dbReference>
<proteinExistence type="inferred from homology"/>
<dbReference type="GO" id="GO:0031176">
    <property type="term" value="F:endo-1,4-beta-xylanase activity"/>
    <property type="evidence" value="ECO:0007669"/>
    <property type="project" value="UniProtKB-EC"/>
</dbReference>
<dbReference type="PRINTS" id="PR00911">
    <property type="entry name" value="GLHYDRLASE11"/>
</dbReference>
<evidence type="ECO:0000256" key="12">
    <source>
        <dbReference type="SAM" id="SignalP"/>
    </source>
</evidence>